<protein>
    <submittedName>
        <fullName evidence="3">Carboxy-terminal processing proteinase ctpA</fullName>
        <ecNumber evidence="3">3.4.21.-</ecNumber>
    </submittedName>
</protein>
<evidence type="ECO:0000256" key="1">
    <source>
        <dbReference type="SAM" id="MobiDB-lite"/>
    </source>
</evidence>
<dbReference type="Proteomes" id="UP000254116">
    <property type="component" value="Unassembled WGS sequence"/>
</dbReference>
<feature type="transmembrane region" description="Helical" evidence="2">
    <location>
        <begin position="39"/>
        <end position="61"/>
    </location>
</feature>
<keyword evidence="2" id="KW-0472">Membrane</keyword>
<evidence type="ECO:0000313" key="4">
    <source>
        <dbReference type="Proteomes" id="UP000254116"/>
    </source>
</evidence>
<proteinExistence type="predicted"/>
<keyword evidence="2" id="KW-0812">Transmembrane</keyword>
<dbReference type="GO" id="GO:0016787">
    <property type="term" value="F:hydrolase activity"/>
    <property type="evidence" value="ECO:0007669"/>
    <property type="project" value="UniProtKB-KW"/>
</dbReference>
<reference evidence="3 4" key="1">
    <citation type="submission" date="2018-06" db="EMBL/GenBank/DDBJ databases">
        <authorList>
            <consortium name="Pathogen Informatics"/>
            <person name="Doyle S."/>
        </authorList>
    </citation>
    <scope>NUCLEOTIDE SEQUENCE [LARGE SCALE GENOMIC DNA]</scope>
    <source>
        <strain evidence="3 4">NCTC10702</strain>
    </source>
</reference>
<dbReference type="AlphaFoldDB" id="A0A380EIU5"/>
<keyword evidence="3" id="KW-0378">Hydrolase</keyword>
<evidence type="ECO:0000256" key="2">
    <source>
        <dbReference type="SAM" id="Phobius"/>
    </source>
</evidence>
<dbReference type="EMBL" id="UHBY01000003">
    <property type="protein sequence ID" value="SUL35367.1"/>
    <property type="molecule type" value="Genomic_DNA"/>
</dbReference>
<dbReference type="EC" id="3.4.21.-" evidence="3"/>
<gene>
    <name evidence="3" type="primary">ctpA_2</name>
    <name evidence="3" type="ORF">NCTC10702_02246</name>
</gene>
<feature type="compositionally biased region" description="Polar residues" evidence="1">
    <location>
        <begin position="18"/>
        <end position="29"/>
    </location>
</feature>
<accession>A0A380EIU5</accession>
<organism evidence="3 4">
    <name type="scientific">Staphylococcus aureus</name>
    <dbReference type="NCBI Taxonomy" id="1280"/>
    <lineage>
        <taxon>Bacteria</taxon>
        <taxon>Bacillati</taxon>
        <taxon>Bacillota</taxon>
        <taxon>Bacilli</taxon>
        <taxon>Bacillales</taxon>
        <taxon>Staphylococcaceae</taxon>
        <taxon>Staphylococcus</taxon>
    </lineage>
</organism>
<feature type="region of interest" description="Disordered" evidence="1">
    <location>
        <begin position="1"/>
        <end position="30"/>
    </location>
</feature>
<feature type="compositionally biased region" description="Basic and acidic residues" evidence="1">
    <location>
        <begin position="1"/>
        <end position="16"/>
    </location>
</feature>
<keyword evidence="2" id="KW-1133">Transmembrane helix</keyword>
<evidence type="ECO:0000313" key="3">
    <source>
        <dbReference type="EMBL" id="SUL35367.1"/>
    </source>
</evidence>
<name>A0A380EIU5_STAAU</name>
<sequence length="64" mass="7306">MDDKQHTSSSDDERAEIATSNQDQETNSSKRVHLKRWQFISILIGTILITAVITVVAYIFINQK</sequence>